<evidence type="ECO:0000256" key="1">
    <source>
        <dbReference type="SAM" id="Phobius"/>
    </source>
</evidence>
<name>A0A382DP48_9ZZZZ</name>
<protein>
    <submittedName>
        <fullName evidence="2">Uncharacterized protein</fullName>
    </submittedName>
</protein>
<keyword evidence="1" id="KW-0472">Membrane</keyword>
<accession>A0A382DP48</accession>
<organism evidence="2">
    <name type="scientific">marine metagenome</name>
    <dbReference type="NCBI Taxonomy" id="408172"/>
    <lineage>
        <taxon>unclassified sequences</taxon>
        <taxon>metagenomes</taxon>
        <taxon>ecological metagenomes</taxon>
    </lineage>
</organism>
<feature type="transmembrane region" description="Helical" evidence="1">
    <location>
        <begin position="12"/>
        <end position="32"/>
    </location>
</feature>
<keyword evidence="1" id="KW-0812">Transmembrane</keyword>
<dbReference type="AlphaFoldDB" id="A0A382DP48"/>
<proteinExistence type="predicted"/>
<evidence type="ECO:0000313" key="2">
    <source>
        <dbReference type="EMBL" id="SVB40246.1"/>
    </source>
</evidence>
<gene>
    <name evidence="2" type="ORF">METZ01_LOCUS193100</name>
</gene>
<keyword evidence="1" id="KW-1133">Transmembrane helix</keyword>
<sequence>MVSTRLGGSFRSSVLFIPFLISVQISIAAAGAGD</sequence>
<reference evidence="2" key="1">
    <citation type="submission" date="2018-05" db="EMBL/GenBank/DDBJ databases">
        <authorList>
            <person name="Lanie J.A."/>
            <person name="Ng W.-L."/>
            <person name="Kazmierczak K.M."/>
            <person name="Andrzejewski T.M."/>
            <person name="Davidsen T.M."/>
            <person name="Wayne K.J."/>
            <person name="Tettelin H."/>
            <person name="Glass J.I."/>
            <person name="Rusch D."/>
            <person name="Podicherti R."/>
            <person name="Tsui H.-C.T."/>
            <person name="Winkler M.E."/>
        </authorList>
    </citation>
    <scope>NUCLEOTIDE SEQUENCE</scope>
</reference>
<feature type="non-terminal residue" evidence="2">
    <location>
        <position position="34"/>
    </location>
</feature>
<dbReference type="EMBL" id="UINC01040411">
    <property type="protein sequence ID" value="SVB40246.1"/>
    <property type="molecule type" value="Genomic_DNA"/>
</dbReference>